<evidence type="ECO:0000313" key="2">
    <source>
        <dbReference type="EMBL" id="MBB4052797.1"/>
    </source>
</evidence>
<dbReference type="SUPFAM" id="SSF50341">
    <property type="entry name" value="CheW-like"/>
    <property type="match status" value="1"/>
</dbReference>
<dbReference type="GO" id="GO:0006935">
    <property type="term" value="P:chemotaxis"/>
    <property type="evidence" value="ECO:0007669"/>
    <property type="project" value="InterPro"/>
</dbReference>
<dbReference type="InterPro" id="IPR039315">
    <property type="entry name" value="CheW"/>
</dbReference>
<gene>
    <name evidence="2" type="ORF">GGR20_002445</name>
</gene>
<dbReference type="RefSeq" id="WP_183311567.1">
    <property type="nucleotide sequence ID" value="NZ_JACIEW010000005.1"/>
</dbReference>
<dbReference type="InterPro" id="IPR036061">
    <property type="entry name" value="CheW-like_dom_sf"/>
</dbReference>
<comment type="caution">
    <text evidence="2">The sequence shown here is derived from an EMBL/GenBank/DDBJ whole genome shotgun (WGS) entry which is preliminary data.</text>
</comment>
<dbReference type="AlphaFoldDB" id="A0A7W6NC82"/>
<dbReference type="Gene3D" id="2.30.30.40">
    <property type="entry name" value="SH3 Domains"/>
    <property type="match status" value="1"/>
</dbReference>
<reference evidence="2 3" key="1">
    <citation type="submission" date="2020-08" db="EMBL/GenBank/DDBJ databases">
        <title>Genomic Encyclopedia of Type Strains, Phase IV (KMG-IV): sequencing the most valuable type-strain genomes for metagenomic binning, comparative biology and taxonomic classification.</title>
        <authorList>
            <person name="Goeker M."/>
        </authorList>
    </citation>
    <scope>NUCLEOTIDE SEQUENCE [LARGE SCALE GENOMIC DNA]</scope>
    <source>
        <strain evidence="2 3">DSM 23447</strain>
    </source>
</reference>
<dbReference type="Proteomes" id="UP000547011">
    <property type="component" value="Unassembled WGS sequence"/>
</dbReference>
<evidence type="ECO:0000259" key="1">
    <source>
        <dbReference type="PROSITE" id="PS50851"/>
    </source>
</evidence>
<proteinExistence type="predicted"/>
<dbReference type="GO" id="GO:0007165">
    <property type="term" value="P:signal transduction"/>
    <property type="evidence" value="ECO:0007669"/>
    <property type="project" value="InterPro"/>
</dbReference>
<evidence type="ECO:0000313" key="3">
    <source>
        <dbReference type="Proteomes" id="UP000547011"/>
    </source>
</evidence>
<dbReference type="SMART" id="SM00260">
    <property type="entry name" value="CheW"/>
    <property type="match status" value="1"/>
</dbReference>
<dbReference type="Gene3D" id="2.40.50.180">
    <property type="entry name" value="CheA-289, Domain 4"/>
    <property type="match status" value="1"/>
</dbReference>
<dbReference type="PANTHER" id="PTHR22617:SF23">
    <property type="entry name" value="CHEMOTAXIS PROTEIN CHEW"/>
    <property type="match status" value="1"/>
</dbReference>
<dbReference type="GO" id="GO:0005829">
    <property type="term" value="C:cytosol"/>
    <property type="evidence" value="ECO:0007669"/>
    <property type="project" value="TreeGrafter"/>
</dbReference>
<name>A0A7W6NC82_9HYPH</name>
<protein>
    <submittedName>
        <fullName evidence="2">Purine-binding chemotaxis protein CheW</fullName>
    </submittedName>
</protein>
<dbReference type="Pfam" id="PF01584">
    <property type="entry name" value="CheW"/>
    <property type="match status" value="1"/>
</dbReference>
<dbReference type="PANTHER" id="PTHR22617">
    <property type="entry name" value="CHEMOTAXIS SENSOR HISTIDINE KINASE-RELATED"/>
    <property type="match status" value="1"/>
</dbReference>
<accession>A0A7W6NC82</accession>
<sequence>MAEQAQYVTLGVAEEIFAAPVAKVLEILDMQPTARLPRAPENLLGMIDVRGQGVPVLDLRLTLGMEPAPDTENTRIVVLAINGTEGQVTMGLRADRVFEVTVLDHATLDAPPPVSAGWGDQVIQGIGRRNGEFVTVLDLDRMLGNIPLPAHRAA</sequence>
<feature type="domain" description="CheW-like" evidence="1">
    <location>
        <begin position="4"/>
        <end position="148"/>
    </location>
</feature>
<dbReference type="EMBL" id="JACIEW010000005">
    <property type="protein sequence ID" value="MBB4052797.1"/>
    <property type="molecule type" value="Genomic_DNA"/>
</dbReference>
<keyword evidence="3" id="KW-1185">Reference proteome</keyword>
<dbReference type="InterPro" id="IPR002545">
    <property type="entry name" value="CheW-lke_dom"/>
</dbReference>
<organism evidence="2 3">
    <name type="scientific">Devosia subaequoris</name>
    <dbReference type="NCBI Taxonomy" id="395930"/>
    <lineage>
        <taxon>Bacteria</taxon>
        <taxon>Pseudomonadati</taxon>
        <taxon>Pseudomonadota</taxon>
        <taxon>Alphaproteobacteria</taxon>
        <taxon>Hyphomicrobiales</taxon>
        <taxon>Devosiaceae</taxon>
        <taxon>Devosia</taxon>
    </lineage>
</organism>
<dbReference type="PROSITE" id="PS50851">
    <property type="entry name" value="CHEW"/>
    <property type="match status" value="1"/>
</dbReference>